<dbReference type="EMBL" id="JBHTND010000014">
    <property type="protein sequence ID" value="MFD1302325.1"/>
    <property type="molecule type" value="Genomic_DNA"/>
</dbReference>
<dbReference type="InterPro" id="IPR049625">
    <property type="entry name" value="Glyco_transf_61_cat"/>
</dbReference>
<organism evidence="2 3">
    <name type="scientific">Methylobacterium marchantiae</name>
    <dbReference type="NCBI Taxonomy" id="600331"/>
    <lineage>
        <taxon>Bacteria</taxon>
        <taxon>Pseudomonadati</taxon>
        <taxon>Pseudomonadota</taxon>
        <taxon>Alphaproteobacteria</taxon>
        <taxon>Hyphomicrobiales</taxon>
        <taxon>Methylobacteriaceae</taxon>
        <taxon>Methylobacterium</taxon>
    </lineage>
</organism>
<evidence type="ECO:0000313" key="2">
    <source>
        <dbReference type="EMBL" id="MFD1302325.1"/>
    </source>
</evidence>
<evidence type="ECO:0000313" key="3">
    <source>
        <dbReference type="Proteomes" id="UP001597176"/>
    </source>
</evidence>
<dbReference type="Proteomes" id="UP001597176">
    <property type="component" value="Unassembled WGS sequence"/>
</dbReference>
<dbReference type="RefSeq" id="WP_238206430.1">
    <property type="nucleotide sequence ID" value="NZ_JBHTND010000014.1"/>
</dbReference>
<evidence type="ECO:0000259" key="1">
    <source>
        <dbReference type="Pfam" id="PF04577"/>
    </source>
</evidence>
<gene>
    <name evidence="2" type="ORF">ACFQ4G_12165</name>
</gene>
<sequence length="472" mass="53336">MATLADARRAVSNGRWQQILDWGWDEAFLLQSHHILNAYIAAAYELSQIDSLNRAANIVFLERWDRTHRYSFARAFVAAERCDLAWKTIQANPDLSNDPAFVKQARRLIAYSQDENLRAEIKAAIVVAMKGGSEIRPTSSEISFASSTSSPTVIGKAVASISPRTAPRHLAAFEIAMESTRRGLSSPKRPALSEYENVFVDRHGQIWLEDGAIIKTTGKEIFQARKDDVQNFETAVYGIKETRGIYHWLVDRVSNFSWMLQDGCDAFPILLSDRASPFEAQTLSLVDLGWQSYAVGRAAFVKRLIIPRVGFGGLMYWEQISSIFDRLKAYAEEMAETHSVTPSERIYISRSDAKRRPLSNEKEIEARLVSDDYEIVSFTGMPLWQQFFMASSAREIVAPHGAGLSHLVMCNPGTKVTEIIPVSDGTHKLRFNYARLSLVRGHDYRAWLEPQIGEQDSWSVDTDAFFEFLHAR</sequence>
<feature type="domain" description="Glycosyltransferase 61 catalytic" evidence="1">
    <location>
        <begin position="246"/>
        <end position="416"/>
    </location>
</feature>
<reference evidence="3" key="1">
    <citation type="journal article" date="2019" name="Int. J. Syst. Evol. Microbiol.">
        <title>The Global Catalogue of Microorganisms (GCM) 10K type strain sequencing project: providing services to taxonomists for standard genome sequencing and annotation.</title>
        <authorList>
            <consortium name="The Broad Institute Genomics Platform"/>
            <consortium name="The Broad Institute Genome Sequencing Center for Infectious Disease"/>
            <person name="Wu L."/>
            <person name="Ma J."/>
        </authorList>
    </citation>
    <scope>NUCLEOTIDE SEQUENCE [LARGE SCALE GENOMIC DNA]</scope>
    <source>
        <strain evidence="3">CCUG 56108</strain>
    </source>
</reference>
<proteinExistence type="predicted"/>
<name>A0ABW3WZF0_9HYPH</name>
<protein>
    <submittedName>
        <fullName evidence="2">Glycosyltransferase family 61 protein</fullName>
    </submittedName>
</protein>
<accession>A0ABW3WZF0</accession>
<keyword evidence="3" id="KW-1185">Reference proteome</keyword>
<dbReference type="Pfam" id="PF04577">
    <property type="entry name" value="Glyco_transf_61"/>
    <property type="match status" value="1"/>
</dbReference>
<comment type="caution">
    <text evidence="2">The sequence shown here is derived from an EMBL/GenBank/DDBJ whole genome shotgun (WGS) entry which is preliminary data.</text>
</comment>